<name>A0ABS9UVK6_9BACT</name>
<dbReference type="RefSeq" id="WP_241345930.1">
    <property type="nucleotide sequence ID" value="NZ_JAKZGP010000001.1"/>
</dbReference>
<gene>
    <name evidence="1" type="ORF">MM239_01190</name>
</gene>
<reference evidence="1" key="1">
    <citation type="submission" date="2022-03" db="EMBL/GenBank/DDBJ databases">
        <title>De novo assembled genomes of Belliella spp. (Cyclobacteriaceae) strains.</title>
        <authorList>
            <person name="Szabo A."/>
            <person name="Korponai K."/>
            <person name="Felfoldi T."/>
        </authorList>
    </citation>
    <scope>NUCLEOTIDE SEQUENCE</scope>
    <source>
        <strain evidence="1">DSM 111904</strain>
    </source>
</reference>
<proteinExistence type="predicted"/>
<sequence>MWDDFDNDDFDEDDINDFRRRRDEIENHPLKQKAKDIFGLTKALVGSLDEARKELYGGLMLESAVLLSSKFAGAHPVDDYIIKMENAVIMKVHAKSLHSLTYQLAMEGTHAEDHLQLLRDAIDEFRGLFKAWIKGFDDSERYDDGWGLFLD</sequence>
<evidence type="ECO:0000313" key="2">
    <source>
        <dbReference type="Proteomes" id="UP001165489"/>
    </source>
</evidence>
<comment type="caution">
    <text evidence="1">The sequence shown here is derived from an EMBL/GenBank/DDBJ whole genome shotgun (WGS) entry which is preliminary data.</text>
</comment>
<protein>
    <submittedName>
        <fullName evidence="1">Uncharacterized protein</fullName>
    </submittedName>
</protein>
<keyword evidence="2" id="KW-1185">Reference proteome</keyword>
<dbReference type="Proteomes" id="UP001165489">
    <property type="component" value="Unassembled WGS sequence"/>
</dbReference>
<accession>A0ABS9UVK6</accession>
<dbReference type="EMBL" id="JAKZGP010000001">
    <property type="protein sequence ID" value="MCH7407994.1"/>
    <property type="molecule type" value="Genomic_DNA"/>
</dbReference>
<evidence type="ECO:0000313" key="1">
    <source>
        <dbReference type="EMBL" id="MCH7407994.1"/>
    </source>
</evidence>
<organism evidence="1 2">
    <name type="scientific">Belliella filtrata</name>
    <dbReference type="NCBI Taxonomy" id="2923435"/>
    <lineage>
        <taxon>Bacteria</taxon>
        <taxon>Pseudomonadati</taxon>
        <taxon>Bacteroidota</taxon>
        <taxon>Cytophagia</taxon>
        <taxon>Cytophagales</taxon>
        <taxon>Cyclobacteriaceae</taxon>
        <taxon>Belliella</taxon>
    </lineage>
</organism>